<feature type="transmembrane region" description="Helical" evidence="1">
    <location>
        <begin position="190"/>
        <end position="209"/>
    </location>
</feature>
<protein>
    <submittedName>
        <fullName evidence="2">ABC transporter permease</fullName>
    </submittedName>
</protein>
<feature type="transmembrane region" description="Helical" evidence="1">
    <location>
        <begin position="113"/>
        <end position="143"/>
    </location>
</feature>
<organism evidence="2 3">
    <name type="scientific">Paenibacillus phytorum</name>
    <dbReference type="NCBI Taxonomy" id="2654977"/>
    <lineage>
        <taxon>Bacteria</taxon>
        <taxon>Bacillati</taxon>
        <taxon>Bacillota</taxon>
        <taxon>Bacilli</taxon>
        <taxon>Bacillales</taxon>
        <taxon>Paenibacillaceae</taxon>
        <taxon>Paenibacillus</taxon>
    </lineage>
</organism>
<keyword evidence="1" id="KW-0472">Membrane</keyword>
<proteinExistence type="predicted"/>
<dbReference type="Proteomes" id="UP000616779">
    <property type="component" value="Unassembled WGS sequence"/>
</dbReference>
<keyword evidence="3" id="KW-1185">Reference proteome</keyword>
<feature type="transmembrane region" description="Helical" evidence="1">
    <location>
        <begin position="70"/>
        <end position="92"/>
    </location>
</feature>
<keyword evidence="1" id="KW-0812">Transmembrane</keyword>
<keyword evidence="1" id="KW-1133">Transmembrane helix</keyword>
<feature type="transmembrane region" description="Helical" evidence="1">
    <location>
        <begin position="29"/>
        <end position="50"/>
    </location>
</feature>
<reference evidence="2 3" key="1">
    <citation type="submission" date="2019-10" db="EMBL/GenBank/DDBJ databases">
        <title>Description of Paenibacillus terrestris sp. nov.</title>
        <authorList>
            <person name="Carlier A."/>
            <person name="Qi S."/>
        </authorList>
    </citation>
    <scope>NUCLEOTIDE SEQUENCE [LARGE SCALE GENOMIC DNA]</scope>
    <source>
        <strain evidence="2 3">LMG 31458</strain>
    </source>
</reference>
<feature type="transmembrane region" description="Helical" evidence="1">
    <location>
        <begin position="163"/>
        <end position="183"/>
    </location>
</feature>
<evidence type="ECO:0000313" key="2">
    <source>
        <dbReference type="EMBL" id="NOU75546.1"/>
    </source>
</evidence>
<dbReference type="Pfam" id="PF12730">
    <property type="entry name" value="ABC2_membrane_4"/>
    <property type="match status" value="1"/>
</dbReference>
<feature type="transmembrane region" description="Helical" evidence="1">
    <location>
        <begin position="215"/>
        <end position="235"/>
    </location>
</feature>
<sequence length="244" mass="27052">MIISINSYMERLQMLNLIKLEMRRFGIAAYVKSIIIINFLMSAIVLALYYAVPLTGEPNPLASYQDALFIIDRLVRVVFILYAAVLISRLIIGEYKNKTISLLFTYPINRKKIILSKLLIVCTLTFAMILISNVFVTFIFWVADSIVSYIPGSLAMEDLGQQAIKIVVQAVAASGMSLIPLYFGMLKKSVPTTILSSFIVLLITTTSIFRETLGSIILTSALLAAAGPLVSYLSIRNVEYTDAS</sequence>
<name>A0ABX1Y5N1_9BACL</name>
<evidence type="ECO:0000256" key="1">
    <source>
        <dbReference type="SAM" id="Phobius"/>
    </source>
</evidence>
<gene>
    <name evidence="2" type="ORF">GC098_29925</name>
</gene>
<accession>A0ABX1Y5N1</accession>
<comment type="caution">
    <text evidence="2">The sequence shown here is derived from an EMBL/GenBank/DDBJ whole genome shotgun (WGS) entry which is preliminary data.</text>
</comment>
<dbReference type="EMBL" id="WHOA01000218">
    <property type="protein sequence ID" value="NOU75546.1"/>
    <property type="molecule type" value="Genomic_DNA"/>
</dbReference>
<evidence type="ECO:0000313" key="3">
    <source>
        <dbReference type="Proteomes" id="UP000616779"/>
    </source>
</evidence>